<feature type="region of interest" description="Disordered" evidence="1">
    <location>
        <begin position="699"/>
        <end position="735"/>
    </location>
</feature>
<sequence length="735" mass="76337">MRTSSALQLTASGADCLHEFMTRATSNYVSGTSRRWPLTVKSTLVVVGLVLVFGLLRLVSGLSEPTSQTEIYTPNVVVVGVTGRYQPTATDDKIISAHTDDVQAGAISTRPAIQGECAAAGWLTVGAGRRTTAGGLCDPAVSGSGTAASIPDWQQRLAKAGANAGDARLGTLAAQSKGCVQAVGAGAALAAANPDGTLDRYRTAQQFAAGGYRPDCPITLVDAGQDSDRVISRLADREDVTLIVTGIGPAAGSHDENLQLIYRLGTTLPGLMTSESTRREGIVTLIDLTRTLVGFAHDNKPLPAGLPLDGTAIGVQPQPVSTAILSKHLTTLHNLSSVAPVGYVVGGLIGVGLAVTIAIAAVRRRWAVIRPALAALATLTAALMLTGSFGWQAQQHPTPALLLTLVFWVAALAAATLGLSRWLKLPLPIVAAGLVMATYTTDAALGGVMQPGSLLNSRPVAGGRWYGFGNSTFGSYAVSAITVAGYVAHRFARAGRRWLPMVAVLIIGGLAVACEGWPSMGADFGGVISLTPTVLFLALAVSPAKITWPRLLIIGASAVVAVGLVSVIDWTRGAGHRSHLGDFVQRVISGDAWPIVLRKAVASGSTLIAPLGIIGIVVGGAIWIVIFRRLRHAITEQQFSTYHVTAITACATGIIGTLLNDAGISVFLTVTGPFMVTTVGLLYGRFRRLGWAGVVHGEDVQDPLEPDDGPGPAPTRPRDPSRSGNPAIRGRRRSS</sequence>
<keyword evidence="2" id="KW-0472">Membrane</keyword>
<name>A0A1H1VSE9_9ACTN</name>
<feature type="transmembrane region" description="Helical" evidence="2">
    <location>
        <begin position="664"/>
        <end position="683"/>
    </location>
</feature>
<proteinExistence type="predicted"/>
<evidence type="ECO:0000313" key="4">
    <source>
        <dbReference type="Proteomes" id="UP000199103"/>
    </source>
</evidence>
<feature type="transmembrane region" description="Helical" evidence="2">
    <location>
        <begin position="465"/>
        <end position="486"/>
    </location>
</feature>
<feature type="transmembrane region" description="Helical" evidence="2">
    <location>
        <begin position="524"/>
        <end position="544"/>
    </location>
</feature>
<gene>
    <name evidence="3" type="ORF">SAMN04489812_3323</name>
</gene>
<keyword evidence="2" id="KW-1133">Transmembrane helix</keyword>
<keyword evidence="4" id="KW-1185">Reference proteome</keyword>
<feature type="transmembrane region" description="Helical" evidence="2">
    <location>
        <begin position="551"/>
        <end position="568"/>
    </location>
</feature>
<reference evidence="3 4" key="1">
    <citation type="submission" date="2016-10" db="EMBL/GenBank/DDBJ databases">
        <authorList>
            <person name="de Groot N.N."/>
        </authorList>
    </citation>
    <scope>NUCLEOTIDE SEQUENCE [LARGE SCALE GENOMIC DNA]</scope>
    <source>
        <strain evidence="3 4">DSM 21800</strain>
    </source>
</reference>
<dbReference type="Proteomes" id="UP000199103">
    <property type="component" value="Chromosome I"/>
</dbReference>
<keyword evidence="2" id="KW-0812">Transmembrane</keyword>
<feature type="transmembrane region" description="Helical" evidence="2">
    <location>
        <begin position="607"/>
        <end position="627"/>
    </location>
</feature>
<accession>A0A1H1VSE9</accession>
<dbReference type="AlphaFoldDB" id="A0A1H1VSE9"/>
<dbReference type="EMBL" id="LT629772">
    <property type="protein sequence ID" value="SDS87401.1"/>
    <property type="molecule type" value="Genomic_DNA"/>
</dbReference>
<protein>
    <submittedName>
        <fullName evidence="3">Uncharacterized protein</fullName>
    </submittedName>
</protein>
<feature type="transmembrane region" description="Helical" evidence="2">
    <location>
        <begin position="341"/>
        <end position="361"/>
    </location>
</feature>
<evidence type="ECO:0000313" key="3">
    <source>
        <dbReference type="EMBL" id="SDS87401.1"/>
    </source>
</evidence>
<evidence type="ECO:0000256" key="1">
    <source>
        <dbReference type="SAM" id="MobiDB-lite"/>
    </source>
</evidence>
<feature type="transmembrane region" description="Helical" evidence="2">
    <location>
        <begin position="639"/>
        <end position="658"/>
    </location>
</feature>
<feature type="transmembrane region" description="Helical" evidence="2">
    <location>
        <begin position="425"/>
        <end position="445"/>
    </location>
</feature>
<evidence type="ECO:0000256" key="2">
    <source>
        <dbReference type="SAM" id="Phobius"/>
    </source>
</evidence>
<feature type="transmembrane region" description="Helical" evidence="2">
    <location>
        <begin position="373"/>
        <end position="393"/>
    </location>
</feature>
<dbReference type="STRING" id="630515.SAMN04489812_3323"/>
<feature type="transmembrane region" description="Helical" evidence="2">
    <location>
        <begin position="498"/>
        <end position="518"/>
    </location>
</feature>
<organism evidence="3 4">
    <name type="scientific">Microlunatus soli</name>
    <dbReference type="NCBI Taxonomy" id="630515"/>
    <lineage>
        <taxon>Bacteria</taxon>
        <taxon>Bacillati</taxon>
        <taxon>Actinomycetota</taxon>
        <taxon>Actinomycetes</taxon>
        <taxon>Propionibacteriales</taxon>
        <taxon>Propionibacteriaceae</taxon>
        <taxon>Microlunatus</taxon>
    </lineage>
</organism>
<feature type="transmembrane region" description="Helical" evidence="2">
    <location>
        <begin position="399"/>
        <end position="418"/>
    </location>
</feature>